<comment type="similarity">
    <text evidence="1">Belongs to the Gfo/Idh/MocA family.</text>
</comment>
<dbReference type="AlphaFoldDB" id="A0A0A1MGB8"/>
<dbReference type="GO" id="GO:0016491">
    <property type="term" value="F:oxidoreductase activity"/>
    <property type="evidence" value="ECO:0007669"/>
    <property type="project" value="UniProtKB-KW"/>
</dbReference>
<dbReference type="STRING" id="545501.BN997_02006"/>
<protein>
    <submittedName>
        <fullName evidence="5">Inositol 2-dehydrogenase/D-chiro-inositol 3-dehydrogenase</fullName>
    </submittedName>
</protein>
<dbReference type="SUPFAM" id="SSF55347">
    <property type="entry name" value="Glyceraldehyde-3-phosphate dehydrogenase-like, C-terminal domain"/>
    <property type="match status" value="1"/>
</dbReference>
<accession>A0A0A1MGB8</accession>
<dbReference type="Pfam" id="PF01408">
    <property type="entry name" value="GFO_IDH_MocA"/>
    <property type="match status" value="1"/>
</dbReference>
<evidence type="ECO:0000259" key="4">
    <source>
        <dbReference type="Pfam" id="PF22725"/>
    </source>
</evidence>
<dbReference type="InterPro" id="IPR055170">
    <property type="entry name" value="GFO_IDH_MocA-like_dom"/>
</dbReference>
<reference evidence="5 6" key="1">
    <citation type="submission" date="2014-11" db="EMBL/GenBank/DDBJ databases">
        <authorList>
            <person name="Urmite Genomes Urmite Genomes"/>
        </authorList>
    </citation>
    <scope>NUCLEOTIDE SEQUENCE [LARGE SCALE GENOMIC DNA]</scope>
    <source>
        <strain evidence="5 6">Oc5</strain>
    </source>
</reference>
<keyword evidence="2" id="KW-0560">Oxidoreductase</keyword>
<feature type="domain" description="Gfo/Idh/MocA-like oxidoreductase N-terminal" evidence="3">
    <location>
        <begin position="4"/>
        <end position="125"/>
    </location>
</feature>
<evidence type="ECO:0000256" key="2">
    <source>
        <dbReference type="ARBA" id="ARBA00023002"/>
    </source>
</evidence>
<evidence type="ECO:0000313" key="6">
    <source>
        <dbReference type="Proteomes" id="UP000040453"/>
    </source>
</evidence>
<dbReference type="InterPro" id="IPR036291">
    <property type="entry name" value="NAD(P)-bd_dom_sf"/>
</dbReference>
<dbReference type="GO" id="GO:0000166">
    <property type="term" value="F:nucleotide binding"/>
    <property type="evidence" value="ECO:0007669"/>
    <property type="project" value="InterPro"/>
</dbReference>
<evidence type="ECO:0000259" key="3">
    <source>
        <dbReference type="Pfam" id="PF01408"/>
    </source>
</evidence>
<dbReference type="Pfam" id="PF22725">
    <property type="entry name" value="GFO_IDH_MocA_C3"/>
    <property type="match status" value="1"/>
</dbReference>
<gene>
    <name evidence="5" type="primary">iolG_3</name>
    <name evidence="5" type="ORF">BN997_02006</name>
</gene>
<dbReference type="Gene3D" id="3.40.50.720">
    <property type="entry name" value="NAD(P)-binding Rossmann-like Domain"/>
    <property type="match status" value="1"/>
</dbReference>
<dbReference type="PANTHER" id="PTHR42840:SF3">
    <property type="entry name" value="BINDING ROSSMANN FOLD OXIDOREDUCTASE, PUTATIVE (AFU_ORTHOLOGUE AFUA_2G10240)-RELATED"/>
    <property type="match status" value="1"/>
</dbReference>
<dbReference type="InterPro" id="IPR000683">
    <property type="entry name" value="Gfo/Idh/MocA-like_OxRdtase_N"/>
</dbReference>
<proteinExistence type="inferred from homology"/>
<keyword evidence="6" id="KW-1185">Reference proteome</keyword>
<dbReference type="SUPFAM" id="SSF51735">
    <property type="entry name" value="NAD(P)-binding Rossmann-fold domains"/>
    <property type="match status" value="1"/>
</dbReference>
<dbReference type="Gene3D" id="3.30.360.10">
    <property type="entry name" value="Dihydrodipicolinate Reductase, domain 2"/>
    <property type="match status" value="1"/>
</dbReference>
<feature type="domain" description="GFO/IDH/MocA-like oxidoreductase" evidence="4">
    <location>
        <begin position="133"/>
        <end position="253"/>
    </location>
</feature>
<dbReference type="RefSeq" id="WP_042531762.1">
    <property type="nucleotide sequence ID" value="NZ_CDGG01000001.1"/>
</dbReference>
<name>A0A0A1MGB8_9BACI</name>
<evidence type="ECO:0000256" key="1">
    <source>
        <dbReference type="ARBA" id="ARBA00010928"/>
    </source>
</evidence>
<dbReference type="EMBL" id="CDGG01000001">
    <property type="protein sequence ID" value="CEI82148.1"/>
    <property type="molecule type" value="Genomic_DNA"/>
</dbReference>
<dbReference type="PANTHER" id="PTHR42840">
    <property type="entry name" value="NAD(P)-BINDING ROSSMANN-FOLD SUPERFAMILY PROTEIN-RELATED"/>
    <property type="match status" value="1"/>
</dbReference>
<sequence length="347" mass="38284">MKTLNIGLIGAGRMGAFHGQTIAQRIPGAKLYAIADPFPQSAENVLQHIGEEAKIYTNPLDLIQDSEVDAIVIVSPARTHSENVIQAIEHGKPVFCEKPMAVSIEEMKAIKKAAKKNPVPVQVGFNRRFEKGFEQAHQEIVDGQLGDVQLLRSNTRDPELSGPEKKPEWTIFLETLIHDFDTLMYLNPGAKPVEVYAKADALIRPDLKENGLLDTSVVTITFDNGCIAVADASFQAKYGYDVRAEVFGSEGMITLGDIKTSSMQKFNTAGASYQTTRYDQDLLFDAYVDELKHFVKAVQNEEVTPKVSIENAEWALYLALASIESVKTGLPVKVEDVISLQLKEEAM</sequence>
<organism evidence="5 6">
    <name type="scientific">Oceanobacillus oncorhynchi</name>
    <dbReference type="NCBI Taxonomy" id="545501"/>
    <lineage>
        <taxon>Bacteria</taxon>
        <taxon>Bacillati</taxon>
        <taxon>Bacillota</taxon>
        <taxon>Bacilli</taxon>
        <taxon>Bacillales</taxon>
        <taxon>Bacillaceae</taxon>
        <taxon>Oceanobacillus</taxon>
    </lineage>
</organism>
<dbReference type="OrthoDB" id="9815825at2"/>
<dbReference type="Proteomes" id="UP000040453">
    <property type="component" value="Unassembled WGS sequence"/>
</dbReference>
<evidence type="ECO:0000313" key="5">
    <source>
        <dbReference type="EMBL" id="CEI82148.1"/>
    </source>
</evidence>